<dbReference type="PROSITE" id="PS50076">
    <property type="entry name" value="DNAJ_2"/>
    <property type="match status" value="1"/>
</dbReference>
<dbReference type="CDD" id="cd06257">
    <property type="entry name" value="DnaJ"/>
    <property type="match status" value="1"/>
</dbReference>
<dbReference type="AlphaFoldDB" id="A0A6C0B332"/>
<dbReference type="PANTHER" id="PTHR44360:SF1">
    <property type="entry name" value="DNAJ HOMOLOG SUBFAMILY B MEMBER 9"/>
    <property type="match status" value="1"/>
</dbReference>
<dbReference type="GO" id="GO:0036503">
    <property type="term" value="P:ERAD pathway"/>
    <property type="evidence" value="ECO:0007669"/>
    <property type="project" value="TreeGrafter"/>
</dbReference>
<dbReference type="InterPro" id="IPR001623">
    <property type="entry name" value="DnaJ_domain"/>
</dbReference>
<proteinExistence type="predicted"/>
<dbReference type="GO" id="GO:0005783">
    <property type="term" value="C:endoplasmic reticulum"/>
    <property type="evidence" value="ECO:0007669"/>
    <property type="project" value="TreeGrafter"/>
</dbReference>
<dbReference type="Pfam" id="PF00226">
    <property type="entry name" value="DnaJ"/>
    <property type="match status" value="1"/>
</dbReference>
<dbReference type="PANTHER" id="PTHR44360">
    <property type="entry name" value="DNAJ HOMOLOG SUBFAMILY B MEMBER 9"/>
    <property type="match status" value="1"/>
</dbReference>
<dbReference type="PRINTS" id="PR00625">
    <property type="entry name" value="JDOMAIN"/>
</dbReference>
<dbReference type="GO" id="GO:0051787">
    <property type="term" value="F:misfolded protein binding"/>
    <property type="evidence" value="ECO:0007669"/>
    <property type="project" value="TreeGrafter"/>
</dbReference>
<dbReference type="Gene3D" id="1.10.287.110">
    <property type="entry name" value="DnaJ domain"/>
    <property type="match status" value="1"/>
</dbReference>
<dbReference type="InterPro" id="IPR051948">
    <property type="entry name" value="Hsp70_co-chaperone_J-domain"/>
</dbReference>
<dbReference type="InterPro" id="IPR036869">
    <property type="entry name" value="J_dom_sf"/>
</dbReference>
<sequence>MNNYYHVLELDNKASINEIKKAYRKLALKYHPDKNNGNSKQFIKIAEAYQVLSDPVQKERYDKDSKVTIDFKDAFELFNQMFSTLDPIIGDYLKSTFNQFKNNILDENATASDILNTFTGEDFIDKTTNTLNKYIKKRTLSAITHFYLHEINLTELSKASGYVIDIDIDFLRQYSFIKMIVTDNNKKTTYLLNLIYTDFTVKFNDVSYDIIVYNNFPENLYRRDDSYDIELSLNIHINNYLKGFNYIEKISKNYLIDCDILLDTTNIVKLDNKGLYDYKNKSFGDLYIIVLPDQSSKMRPPIKNTEMLLNSYKW</sequence>
<reference evidence="3" key="1">
    <citation type="journal article" date="2020" name="Nature">
        <title>Giant virus diversity and host interactions through global metagenomics.</title>
        <authorList>
            <person name="Schulz F."/>
            <person name="Roux S."/>
            <person name="Paez-Espino D."/>
            <person name="Jungbluth S."/>
            <person name="Walsh D.A."/>
            <person name="Denef V.J."/>
            <person name="McMahon K.D."/>
            <person name="Konstantinidis K.T."/>
            <person name="Eloe-Fadrosh E.A."/>
            <person name="Kyrpides N.C."/>
            <person name="Woyke T."/>
        </authorList>
    </citation>
    <scope>NUCLEOTIDE SEQUENCE</scope>
    <source>
        <strain evidence="3">GVMAG-M-3300009422-16</strain>
    </source>
</reference>
<dbReference type="SUPFAM" id="SSF46565">
    <property type="entry name" value="Chaperone J-domain"/>
    <property type="match status" value="1"/>
</dbReference>
<protein>
    <recommendedName>
        <fullName evidence="2">J domain-containing protein</fullName>
    </recommendedName>
</protein>
<dbReference type="InterPro" id="IPR018253">
    <property type="entry name" value="DnaJ_domain_CS"/>
</dbReference>
<evidence type="ECO:0000256" key="1">
    <source>
        <dbReference type="ARBA" id="ARBA00023186"/>
    </source>
</evidence>
<keyword evidence="1" id="KW-0143">Chaperone</keyword>
<organism evidence="3">
    <name type="scientific">viral metagenome</name>
    <dbReference type="NCBI Taxonomy" id="1070528"/>
    <lineage>
        <taxon>unclassified sequences</taxon>
        <taxon>metagenomes</taxon>
        <taxon>organismal metagenomes</taxon>
    </lineage>
</organism>
<dbReference type="EMBL" id="MN739059">
    <property type="protein sequence ID" value="QHS86627.1"/>
    <property type="molecule type" value="Genomic_DNA"/>
</dbReference>
<dbReference type="PROSITE" id="PS00636">
    <property type="entry name" value="DNAJ_1"/>
    <property type="match status" value="1"/>
</dbReference>
<name>A0A6C0B332_9ZZZZ</name>
<dbReference type="GO" id="GO:0051087">
    <property type="term" value="F:protein-folding chaperone binding"/>
    <property type="evidence" value="ECO:0007669"/>
    <property type="project" value="TreeGrafter"/>
</dbReference>
<evidence type="ECO:0000313" key="3">
    <source>
        <dbReference type="EMBL" id="QHS86627.1"/>
    </source>
</evidence>
<evidence type="ECO:0000259" key="2">
    <source>
        <dbReference type="PROSITE" id="PS50076"/>
    </source>
</evidence>
<dbReference type="SMART" id="SM00271">
    <property type="entry name" value="DnaJ"/>
    <property type="match status" value="1"/>
</dbReference>
<feature type="domain" description="J" evidence="2">
    <location>
        <begin position="3"/>
        <end position="65"/>
    </location>
</feature>
<accession>A0A6C0B332</accession>